<evidence type="ECO:0000313" key="1">
    <source>
        <dbReference type="EMBL" id="MCD9638465.1"/>
    </source>
</evidence>
<sequence length="74" mass="8578">VIATQIGNMGTICMPGRRKECRSIQPLVFLYYWPMLVACARHIIEHIRILVFGFISWSTRPFSAHFEGYCFGCH</sequence>
<comment type="caution">
    <text evidence="1">The sequence shown here is derived from an EMBL/GenBank/DDBJ whole genome shotgun (WGS) entry which is preliminary data.</text>
</comment>
<evidence type="ECO:0000313" key="2">
    <source>
        <dbReference type="Proteomes" id="UP000823775"/>
    </source>
</evidence>
<dbReference type="Proteomes" id="UP000823775">
    <property type="component" value="Unassembled WGS sequence"/>
</dbReference>
<gene>
    <name evidence="1" type="ORF">HAX54_022464</name>
</gene>
<name>A0ABS8UUG3_DATST</name>
<feature type="non-terminal residue" evidence="1">
    <location>
        <position position="1"/>
    </location>
</feature>
<protein>
    <submittedName>
        <fullName evidence="1">Uncharacterized protein</fullName>
    </submittedName>
</protein>
<proteinExistence type="predicted"/>
<reference evidence="1 2" key="1">
    <citation type="journal article" date="2021" name="BMC Genomics">
        <title>Datura genome reveals duplications of psychoactive alkaloid biosynthetic genes and high mutation rate following tissue culture.</title>
        <authorList>
            <person name="Rajewski A."/>
            <person name="Carter-House D."/>
            <person name="Stajich J."/>
            <person name="Litt A."/>
        </authorList>
    </citation>
    <scope>NUCLEOTIDE SEQUENCE [LARGE SCALE GENOMIC DNA]</scope>
    <source>
        <strain evidence="1">AR-01</strain>
    </source>
</reference>
<dbReference type="EMBL" id="JACEIK010002706">
    <property type="protein sequence ID" value="MCD9638465.1"/>
    <property type="molecule type" value="Genomic_DNA"/>
</dbReference>
<keyword evidence="2" id="KW-1185">Reference proteome</keyword>
<organism evidence="1 2">
    <name type="scientific">Datura stramonium</name>
    <name type="common">Jimsonweed</name>
    <name type="synonym">Common thornapple</name>
    <dbReference type="NCBI Taxonomy" id="4076"/>
    <lineage>
        <taxon>Eukaryota</taxon>
        <taxon>Viridiplantae</taxon>
        <taxon>Streptophyta</taxon>
        <taxon>Embryophyta</taxon>
        <taxon>Tracheophyta</taxon>
        <taxon>Spermatophyta</taxon>
        <taxon>Magnoliopsida</taxon>
        <taxon>eudicotyledons</taxon>
        <taxon>Gunneridae</taxon>
        <taxon>Pentapetalae</taxon>
        <taxon>asterids</taxon>
        <taxon>lamiids</taxon>
        <taxon>Solanales</taxon>
        <taxon>Solanaceae</taxon>
        <taxon>Solanoideae</taxon>
        <taxon>Datureae</taxon>
        <taxon>Datura</taxon>
    </lineage>
</organism>
<accession>A0ABS8UUG3</accession>